<dbReference type="OrthoDB" id="9812389at2"/>
<protein>
    <recommendedName>
        <fullName evidence="3">RNA-binding protein KhpA</fullName>
    </recommendedName>
    <alternativeName>
        <fullName evidence="3">KH-domain protein A</fullName>
    </alternativeName>
</protein>
<reference evidence="4 5" key="1">
    <citation type="submission" date="2018-03" db="EMBL/GenBank/DDBJ databases">
        <title>Aquarubrobacter algicola gen. nov., sp. nov., a novel actinobacterium isolated from shallow eutrophic lake during the end of cyanobacterial harmful algal blooms.</title>
        <authorList>
            <person name="Chun S.J."/>
        </authorList>
    </citation>
    <scope>NUCLEOTIDE SEQUENCE [LARGE SCALE GENOMIC DNA]</scope>
    <source>
        <strain evidence="4 5">Seoho-28</strain>
    </source>
</reference>
<dbReference type="Pfam" id="PF13083">
    <property type="entry name" value="KH_KhpA-B"/>
    <property type="match status" value="1"/>
</dbReference>
<dbReference type="InterPro" id="IPR009019">
    <property type="entry name" value="KH_sf_prok-type"/>
</dbReference>
<dbReference type="InterPro" id="IPR020627">
    <property type="entry name" value="KhpA"/>
</dbReference>
<dbReference type="SUPFAM" id="SSF54814">
    <property type="entry name" value="Prokaryotic type KH domain (KH-domain type II)"/>
    <property type="match status" value="1"/>
</dbReference>
<dbReference type="GO" id="GO:0005737">
    <property type="term" value="C:cytoplasm"/>
    <property type="evidence" value="ECO:0007669"/>
    <property type="project" value="UniProtKB-SubCell"/>
</dbReference>
<comment type="similarity">
    <text evidence="3">Belongs to the KhpA RNA-binding protein family.</text>
</comment>
<accession>A0A2T4UD22</accession>
<dbReference type="Proteomes" id="UP000240739">
    <property type="component" value="Unassembled WGS sequence"/>
</dbReference>
<dbReference type="InterPro" id="IPR015946">
    <property type="entry name" value="KH_dom-like_a/b"/>
</dbReference>
<keyword evidence="1 3" id="KW-0963">Cytoplasm</keyword>
<organism evidence="4 5">
    <name type="scientific">Paraconexibacter algicola</name>
    <dbReference type="NCBI Taxonomy" id="2133960"/>
    <lineage>
        <taxon>Bacteria</taxon>
        <taxon>Bacillati</taxon>
        <taxon>Actinomycetota</taxon>
        <taxon>Thermoleophilia</taxon>
        <taxon>Solirubrobacterales</taxon>
        <taxon>Paraconexibacteraceae</taxon>
        <taxon>Paraconexibacter</taxon>
    </lineage>
</organism>
<dbReference type="GO" id="GO:0003723">
    <property type="term" value="F:RNA binding"/>
    <property type="evidence" value="ECO:0007669"/>
    <property type="project" value="UniProtKB-UniRule"/>
</dbReference>
<evidence type="ECO:0000313" key="5">
    <source>
        <dbReference type="Proteomes" id="UP000240739"/>
    </source>
</evidence>
<name>A0A2T4UD22_9ACTN</name>
<dbReference type="PANTHER" id="PTHR34654:SF1">
    <property type="entry name" value="RNA-BINDING PROTEIN KHPA"/>
    <property type="match status" value="1"/>
</dbReference>
<dbReference type="PANTHER" id="PTHR34654">
    <property type="entry name" value="UPF0109 PROTEIN SCO5592"/>
    <property type="match status" value="1"/>
</dbReference>
<dbReference type="Gene3D" id="3.30.300.20">
    <property type="match status" value="1"/>
</dbReference>
<dbReference type="PROSITE" id="PS50084">
    <property type="entry name" value="KH_TYPE_1"/>
    <property type="match status" value="1"/>
</dbReference>
<keyword evidence="5" id="KW-1185">Reference proteome</keyword>
<dbReference type="HAMAP" id="MF_00088">
    <property type="entry name" value="KhpA"/>
    <property type="match status" value="1"/>
</dbReference>
<proteinExistence type="inferred from homology"/>
<comment type="function">
    <text evidence="3">A probable RNA-binding protein.</text>
</comment>
<evidence type="ECO:0000256" key="2">
    <source>
        <dbReference type="ARBA" id="ARBA00022884"/>
    </source>
</evidence>
<evidence type="ECO:0000256" key="1">
    <source>
        <dbReference type="ARBA" id="ARBA00022490"/>
    </source>
</evidence>
<dbReference type="AlphaFoldDB" id="A0A2T4UD22"/>
<dbReference type="CDD" id="cd22533">
    <property type="entry name" value="KH-II_YlqC-like"/>
    <property type="match status" value="1"/>
</dbReference>
<evidence type="ECO:0000256" key="3">
    <source>
        <dbReference type="HAMAP-Rule" id="MF_00088"/>
    </source>
</evidence>
<dbReference type="EMBL" id="PYYB01000003">
    <property type="protein sequence ID" value="PTL55397.1"/>
    <property type="molecule type" value="Genomic_DNA"/>
</dbReference>
<dbReference type="RefSeq" id="WP_107570440.1">
    <property type="nucleotide sequence ID" value="NZ_PYYB01000003.1"/>
</dbReference>
<evidence type="ECO:0000313" key="4">
    <source>
        <dbReference type="EMBL" id="PTL55397.1"/>
    </source>
</evidence>
<sequence>MAEAEAPLRDLLESLTRRIVEHPDKVSVEQFVEEDGTIVLELAVGDDDYGRVIGRGGRTASALRTVVKAAAVREKRRVLVDIVD</sequence>
<gene>
    <name evidence="3" type="primary">khpA</name>
    <name evidence="4" type="ORF">C7Y72_17190</name>
</gene>
<comment type="caution">
    <text evidence="4">The sequence shown here is derived from an EMBL/GenBank/DDBJ whole genome shotgun (WGS) entry which is preliminary data.</text>
</comment>
<keyword evidence="2 3" id="KW-0694">RNA-binding</keyword>
<comment type="subcellular location">
    <subcellularLocation>
        <location evidence="3">Cytoplasm</location>
    </subcellularLocation>
</comment>